<organism evidence="1 2">
    <name type="scientific">Mangrovibacter phragmitis</name>
    <dbReference type="NCBI Taxonomy" id="1691903"/>
    <lineage>
        <taxon>Bacteria</taxon>
        <taxon>Pseudomonadati</taxon>
        <taxon>Pseudomonadota</taxon>
        <taxon>Gammaproteobacteria</taxon>
        <taxon>Enterobacterales</taxon>
        <taxon>Enterobacteriaceae</taxon>
        <taxon>Mangrovibacter</taxon>
    </lineage>
</organism>
<dbReference type="EMBL" id="LYRP01000001">
    <property type="protein sequence ID" value="OAT78686.1"/>
    <property type="molecule type" value="Genomic_DNA"/>
</dbReference>
<sequence>MSNVKPISDILQYGRSLLEDPHNRTDRWLSAYADNQNDTGSASVSLSDSGRYQSFLAMIQDNRVISEQGENLQNIAVLVKAFENTRSLRPEFLNDIPDTEDEARLALSGGCVVYINALLRGKQGLNPFAGLSRQALSLIAWNTSGALTSAERIAAYLEMNQCDQRYETAVFYATEMQVNDMPDMLSAVELGTQITLIEGMCEAEKQDKGMTSEQIHTLQSHFKIWQQDNDSGYQPLHYANLVKGDNADLLVAHTGWNGEFHWKVDSSQRLFDAQKKGHQIAPVTRMVYLGS</sequence>
<reference evidence="2" key="1">
    <citation type="submission" date="2016-05" db="EMBL/GenBank/DDBJ databases">
        <authorList>
            <person name="Behera P."/>
            <person name="Vaishampayan P."/>
            <person name="Singh N."/>
            <person name="Raina V."/>
            <person name="Suar M."/>
            <person name="Pattnaik A."/>
            <person name="Rastogi G."/>
        </authorList>
    </citation>
    <scope>NUCLEOTIDE SEQUENCE [LARGE SCALE GENOMIC DNA]</scope>
    <source>
        <strain evidence="2">MP23</strain>
    </source>
</reference>
<proteinExistence type="predicted"/>
<evidence type="ECO:0000313" key="2">
    <source>
        <dbReference type="Proteomes" id="UP000078225"/>
    </source>
</evidence>
<evidence type="ECO:0000313" key="1">
    <source>
        <dbReference type="EMBL" id="OAT78686.1"/>
    </source>
</evidence>
<gene>
    <name evidence="1" type="ORF">A9B99_02935</name>
</gene>
<accession>A0A1B7L8R9</accession>
<dbReference type="AlphaFoldDB" id="A0A1B7L8R9"/>
<name>A0A1B7L8R9_9ENTR</name>
<dbReference type="OrthoDB" id="6282430at2"/>
<dbReference type="RefSeq" id="WP_064594475.1">
    <property type="nucleotide sequence ID" value="NZ_LYRP01000001.1"/>
</dbReference>
<comment type="caution">
    <text evidence="1">The sequence shown here is derived from an EMBL/GenBank/DDBJ whole genome shotgun (WGS) entry which is preliminary data.</text>
</comment>
<protein>
    <submittedName>
        <fullName evidence="1">Uncharacterized protein</fullName>
    </submittedName>
</protein>
<dbReference type="Proteomes" id="UP000078225">
    <property type="component" value="Unassembled WGS sequence"/>
</dbReference>
<keyword evidence="2" id="KW-1185">Reference proteome</keyword>